<dbReference type="Gene3D" id="1.25.40.10">
    <property type="entry name" value="Tetratricopeptide repeat domain"/>
    <property type="match status" value="2"/>
</dbReference>
<evidence type="ECO:0000313" key="1">
    <source>
        <dbReference type="EMBL" id="AUB82308.1"/>
    </source>
</evidence>
<sequence length="723" mass="77398">MDAIPRPPLALTLVLLILLAPWPVPAAERLLHGLVQTVGTQGDLNPAPAVDVALVQTGRTATTDSLGVFLLELTAAQVAGRQVQLLVRKDGWVIDHPLEGRVDIPDDLAARVVELRLLPKGSKRLRTDERIESLITELHEKAAAAIKDRLPEQGAGVGKTPSPPPDVAALIADWSGRYGFGPAEVQGQIDRWVAQTEARADDPWRLGLAAYARKNFADAFSRGMESGDAYAGRLAANRTREQDLLEKTLRGYRLAGDAAGTGYRFDEALDAYGKGLAAVRKEESPRSWAEMTVLVADAHQELGIRLGGTESRRHLAAAVVAYQEALGVYTRAELPLEWAMTQNNLGVALKEQGIRADGDAGRRLLAAAVAAFREALGVQSRAELPQQWAATQNNLGVALLAQGTRTDGEEGWRLLAESVATSREALGVCTRTDGEEGRRLLAEAVASYREALGVYARAALPQDWAMTQNNLGRALQQQGSRTGGEEGRRLLAVAIAAYREALTVFTLEHMAPQWALTQQNLLRACATLEDARGMAGVLKDLLRADPDDADLYNAAQTLYHEKLFDFAAAYHLTAAWLQRHPDKLSARMNFAETHLTTGRLPEARDRLAALIALADPAQRPEPATESALRLLEIAALAGLADPQSSAALPGRLADLRALVAAQPADFKPGWTFAGTGHYIETAPAFAPSRAALLALIRAAGEGRDALLAAIDSAGGALTGAAGR</sequence>
<proteinExistence type="predicted"/>
<dbReference type="SUPFAM" id="SSF48452">
    <property type="entry name" value="TPR-like"/>
    <property type="match status" value="2"/>
</dbReference>
<dbReference type="InterPro" id="IPR011990">
    <property type="entry name" value="TPR-like_helical_dom_sf"/>
</dbReference>
<dbReference type="RefSeq" id="WP_100920044.1">
    <property type="nucleotide sequence ID" value="NZ_CP020370.1"/>
</dbReference>
<name>A0A2K8U9N7_9GAMM</name>
<accession>A0A2K8U9N7</accession>
<protein>
    <recommendedName>
        <fullName evidence="3">Tetratricopeptide repeat protein</fullName>
    </recommendedName>
</protein>
<organism evidence="1 2">
    <name type="scientific">Candidatus Thiodictyon syntrophicum</name>
    <dbReference type="NCBI Taxonomy" id="1166950"/>
    <lineage>
        <taxon>Bacteria</taxon>
        <taxon>Pseudomonadati</taxon>
        <taxon>Pseudomonadota</taxon>
        <taxon>Gammaproteobacteria</taxon>
        <taxon>Chromatiales</taxon>
        <taxon>Chromatiaceae</taxon>
        <taxon>Thiodictyon</taxon>
    </lineage>
</organism>
<evidence type="ECO:0000313" key="2">
    <source>
        <dbReference type="Proteomes" id="UP000232638"/>
    </source>
</evidence>
<dbReference type="AlphaFoldDB" id="A0A2K8U9N7"/>
<gene>
    <name evidence="1" type="ORF">THSYN_16035</name>
</gene>
<dbReference type="EMBL" id="CP020370">
    <property type="protein sequence ID" value="AUB82308.1"/>
    <property type="molecule type" value="Genomic_DNA"/>
</dbReference>
<keyword evidence="2" id="KW-1185">Reference proteome</keyword>
<evidence type="ECO:0008006" key="3">
    <source>
        <dbReference type="Google" id="ProtNLM"/>
    </source>
</evidence>
<dbReference type="KEGG" id="tsy:THSYN_16035"/>
<reference evidence="1 2" key="1">
    <citation type="submission" date="2017-03" db="EMBL/GenBank/DDBJ databases">
        <title>Complete genome sequence of Candidatus 'Thiodictyon syntrophicum' sp. nov. strain Cad16T, a photolithoautotroph purple sulfur bacterium isolated from an alpine meromictic lake.</title>
        <authorList>
            <person name="Luedin S.M."/>
            <person name="Pothier J.F."/>
            <person name="Danza F."/>
            <person name="Storelli N."/>
            <person name="Wittwer M."/>
            <person name="Tonolla M."/>
        </authorList>
    </citation>
    <scope>NUCLEOTIDE SEQUENCE [LARGE SCALE GENOMIC DNA]</scope>
    <source>
        <strain evidence="1 2">Cad16T</strain>
    </source>
</reference>
<dbReference type="OrthoDB" id="5751163at2"/>
<dbReference type="Proteomes" id="UP000232638">
    <property type="component" value="Chromosome"/>
</dbReference>